<keyword evidence="2" id="KW-1185">Reference proteome</keyword>
<comment type="caution">
    <text evidence="1">The sequence shown here is derived from an EMBL/GenBank/DDBJ whole genome shotgun (WGS) entry which is preliminary data.</text>
</comment>
<gene>
    <name evidence="1" type="ORF">HG543_40560</name>
</gene>
<sequence>MAVRAVQVAAAGKAWAELEELEKKQIDDILRKCAQWADAQVNQKEFGGRAPTEDECSQVVGGTTENPIKRRMRLGSAKHALATQCAEVNLGNFLPGRFSLEQRYRIHPETRQLERIQHESELEMLRKGGKELVGSVVPDVVIHTGNALQPQRVYDFKFPCPESNPGSWRDYRSGNPHNIKNQGEAYQKVFDAPSLLVTPKGVF</sequence>
<dbReference type="EMBL" id="JABBJJ010000295">
    <property type="protein sequence ID" value="NMO21100.1"/>
    <property type="molecule type" value="Genomic_DNA"/>
</dbReference>
<organism evidence="1 2">
    <name type="scientific">Pyxidicoccus fallax</name>
    <dbReference type="NCBI Taxonomy" id="394095"/>
    <lineage>
        <taxon>Bacteria</taxon>
        <taxon>Pseudomonadati</taxon>
        <taxon>Myxococcota</taxon>
        <taxon>Myxococcia</taxon>
        <taxon>Myxococcales</taxon>
        <taxon>Cystobacterineae</taxon>
        <taxon>Myxococcaceae</taxon>
        <taxon>Pyxidicoccus</taxon>
    </lineage>
</organism>
<accession>A0A848LTZ7</accession>
<proteinExistence type="predicted"/>
<evidence type="ECO:0000313" key="2">
    <source>
        <dbReference type="Proteomes" id="UP000518300"/>
    </source>
</evidence>
<dbReference type="AlphaFoldDB" id="A0A848LTZ7"/>
<name>A0A848LTZ7_9BACT</name>
<dbReference type="RefSeq" id="WP_169350298.1">
    <property type="nucleotide sequence ID" value="NZ_JABBJJ010000295.1"/>
</dbReference>
<dbReference type="Proteomes" id="UP000518300">
    <property type="component" value="Unassembled WGS sequence"/>
</dbReference>
<reference evidence="1 2" key="1">
    <citation type="submission" date="2020-04" db="EMBL/GenBank/DDBJ databases">
        <title>Draft genome of Pyxidicoccus fallax type strain.</title>
        <authorList>
            <person name="Whitworth D.E."/>
        </authorList>
    </citation>
    <scope>NUCLEOTIDE SEQUENCE [LARGE SCALE GENOMIC DNA]</scope>
    <source>
        <strain evidence="1 2">DSM 14698</strain>
    </source>
</reference>
<protein>
    <submittedName>
        <fullName evidence="1">Uncharacterized protein</fullName>
    </submittedName>
</protein>
<evidence type="ECO:0000313" key="1">
    <source>
        <dbReference type="EMBL" id="NMO21100.1"/>
    </source>
</evidence>